<feature type="compositionally biased region" description="Low complexity" evidence="1">
    <location>
        <begin position="212"/>
        <end position="238"/>
    </location>
</feature>
<dbReference type="EMBL" id="JARJCM010000006">
    <property type="protein sequence ID" value="KAJ7044661.1"/>
    <property type="molecule type" value="Genomic_DNA"/>
</dbReference>
<feature type="compositionally biased region" description="Polar residues" evidence="1">
    <location>
        <begin position="371"/>
        <end position="384"/>
    </location>
</feature>
<evidence type="ECO:0000313" key="2">
    <source>
        <dbReference type="EMBL" id="KAJ7044661.1"/>
    </source>
</evidence>
<sequence>MRCRFNFAPCPFPLSLPKKRPMDIRIILNPGAVGTPPKAAVAQQRSNSKPSTKKKTKSKVTSRRGTLSRVGAGAAAKTTPTPRATSLSGAGSAIRLRSSSSTAAGEIQTRTNQNSYAYADEYEYATPVPVSDRRSSSLRHRRPPASSSPLVRQARPRKRDEDAFEVHLRGEEGDRRNHKHHSSHNPSPNPTPARGAQTGTPGTSKRRRRTSSRSSSATTVSESAPAALSTLSPSLHSRSRSHASILLSRAREHVALETSALGGRRTRSFMDVVMDLKGPAAADVDVDVVMLFADGEDAAAYDEDGGRGGGDGGFVLTADGALEAYWAGQAAIWVGVGSGASEEDESDLDGSSSSSTNGAHITLTRFPVSMERSTARATWESASQ</sequence>
<feature type="region of interest" description="Disordered" evidence="1">
    <location>
        <begin position="341"/>
        <end position="384"/>
    </location>
</feature>
<accession>A0AAD6XE59</accession>
<feature type="compositionally biased region" description="Basic and acidic residues" evidence="1">
    <location>
        <begin position="158"/>
        <end position="175"/>
    </location>
</feature>
<reference evidence="2" key="1">
    <citation type="submission" date="2023-03" db="EMBL/GenBank/DDBJ databases">
        <title>Massive genome expansion in bonnet fungi (Mycena s.s.) driven by repeated elements and novel gene families across ecological guilds.</title>
        <authorList>
            <consortium name="Lawrence Berkeley National Laboratory"/>
            <person name="Harder C.B."/>
            <person name="Miyauchi S."/>
            <person name="Viragh M."/>
            <person name="Kuo A."/>
            <person name="Thoen E."/>
            <person name="Andreopoulos B."/>
            <person name="Lu D."/>
            <person name="Skrede I."/>
            <person name="Drula E."/>
            <person name="Henrissat B."/>
            <person name="Morin E."/>
            <person name="Kohler A."/>
            <person name="Barry K."/>
            <person name="LaButti K."/>
            <person name="Morin E."/>
            <person name="Salamov A."/>
            <person name="Lipzen A."/>
            <person name="Mereny Z."/>
            <person name="Hegedus B."/>
            <person name="Baldrian P."/>
            <person name="Stursova M."/>
            <person name="Weitz H."/>
            <person name="Taylor A."/>
            <person name="Grigoriev I.V."/>
            <person name="Nagy L.G."/>
            <person name="Martin F."/>
            <person name="Kauserud H."/>
        </authorList>
    </citation>
    <scope>NUCLEOTIDE SEQUENCE</scope>
    <source>
        <strain evidence="2">CBHHK200</strain>
    </source>
</reference>
<organism evidence="2 3">
    <name type="scientific">Mycena alexandri</name>
    <dbReference type="NCBI Taxonomy" id="1745969"/>
    <lineage>
        <taxon>Eukaryota</taxon>
        <taxon>Fungi</taxon>
        <taxon>Dikarya</taxon>
        <taxon>Basidiomycota</taxon>
        <taxon>Agaricomycotina</taxon>
        <taxon>Agaricomycetes</taxon>
        <taxon>Agaricomycetidae</taxon>
        <taxon>Agaricales</taxon>
        <taxon>Marasmiineae</taxon>
        <taxon>Mycenaceae</taxon>
        <taxon>Mycena</taxon>
    </lineage>
</organism>
<keyword evidence="3" id="KW-1185">Reference proteome</keyword>
<name>A0AAD6XE59_9AGAR</name>
<feature type="compositionally biased region" description="Polar residues" evidence="1">
    <location>
        <begin position="97"/>
        <end position="108"/>
    </location>
</feature>
<dbReference type="AlphaFoldDB" id="A0AAD6XE59"/>
<feature type="compositionally biased region" description="Low complexity" evidence="1">
    <location>
        <begin position="71"/>
        <end position="85"/>
    </location>
</feature>
<feature type="region of interest" description="Disordered" evidence="1">
    <location>
        <begin position="127"/>
        <end position="238"/>
    </location>
</feature>
<comment type="caution">
    <text evidence="2">The sequence shown here is derived from an EMBL/GenBank/DDBJ whole genome shotgun (WGS) entry which is preliminary data.</text>
</comment>
<dbReference type="Proteomes" id="UP001218188">
    <property type="component" value="Unassembled WGS sequence"/>
</dbReference>
<gene>
    <name evidence="2" type="ORF">C8F04DRAFT_593249</name>
</gene>
<evidence type="ECO:0000313" key="3">
    <source>
        <dbReference type="Proteomes" id="UP001218188"/>
    </source>
</evidence>
<feature type="compositionally biased region" description="Basic residues" evidence="1">
    <location>
        <begin position="51"/>
        <end position="62"/>
    </location>
</feature>
<proteinExistence type="predicted"/>
<evidence type="ECO:0000256" key="1">
    <source>
        <dbReference type="SAM" id="MobiDB-lite"/>
    </source>
</evidence>
<feature type="region of interest" description="Disordered" evidence="1">
    <location>
        <begin position="30"/>
        <end position="108"/>
    </location>
</feature>
<protein>
    <submittedName>
        <fullName evidence="2">Uncharacterized protein</fullName>
    </submittedName>
</protein>